<dbReference type="OrthoDB" id="8732661at2"/>
<organism evidence="21 22">
    <name type="scientific">Akkermansia glycaniphila</name>
    <dbReference type="NCBI Taxonomy" id="1679444"/>
    <lineage>
        <taxon>Bacteria</taxon>
        <taxon>Pseudomonadati</taxon>
        <taxon>Verrucomicrobiota</taxon>
        <taxon>Verrucomicrobiia</taxon>
        <taxon>Verrucomicrobiales</taxon>
        <taxon>Akkermansiaceae</taxon>
        <taxon>Akkermansia</taxon>
    </lineage>
</organism>
<evidence type="ECO:0000256" key="5">
    <source>
        <dbReference type="ARBA" id="ARBA00011738"/>
    </source>
</evidence>
<evidence type="ECO:0000256" key="8">
    <source>
        <dbReference type="ARBA" id="ARBA00022723"/>
    </source>
</evidence>
<name>A0A1C7PC45_9BACT</name>
<dbReference type="KEGG" id="agl:PYTT_1310"/>
<keyword evidence="22" id="KW-1185">Reference proteome</keyword>
<evidence type="ECO:0000256" key="1">
    <source>
        <dbReference type="ARBA" id="ARBA00001913"/>
    </source>
</evidence>
<dbReference type="GO" id="GO:0005829">
    <property type="term" value="C:cytosol"/>
    <property type="evidence" value="ECO:0007669"/>
    <property type="project" value="TreeGrafter"/>
</dbReference>
<comment type="cofactor">
    <cofactor evidence="3">
        <name>Co(2+)</name>
        <dbReference type="ChEBI" id="CHEBI:48828"/>
    </cofactor>
</comment>
<dbReference type="Proteomes" id="UP000176204">
    <property type="component" value="Chromosome I"/>
</dbReference>
<dbReference type="PANTHER" id="PTHR43522:SF10">
    <property type="entry name" value="TRANSKETOLASE"/>
    <property type="match status" value="1"/>
</dbReference>
<dbReference type="GO" id="GO:0046872">
    <property type="term" value="F:metal ion binding"/>
    <property type="evidence" value="ECO:0007669"/>
    <property type="project" value="UniProtKB-KW"/>
</dbReference>
<dbReference type="EC" id="2.2.1.1" evidence="6 13"/>
<dbReference type="Pfam" id="PF02779">
    <property type="entry name" value="Transket_pyr"/>
    <property type="match status" value="1"/>
</dbReference>
<dbReference type="InterPro" id="IPR049557">
    <property type="entry name" value="Transketolase_CS"/>
</dbReference>
<dbReference type="InterPro" id="IPR009014">
    <property type="entry name" value="Transketo_C/PFOR_II"/>
</dbReference>
<dbReference type="AlphaFoldDB" id="A0A1C7PC45"/>
<proteinExistence type="inferred from homology"/>
<dbReference type="PROSITE" id="PS00801">
    <property type="entry name" value="TRANSKETOLASE_1"/>
    <property type="match status" value="1"/>
</dbReference>
<protein>
    <recommendedName>
        <fullName evidence="6 13">Transketolase</fullName>
        <ecNumber evidence="6 13">2.2.1.1</ecNumber>
    </recommendedName>
</protein>
<comment type="subunit">
    <text evidence="5 19">Homodimer.</text>
</comment>
<feature type="binding site" evidence="16">
    <location>
        <begin position="116"/>
        <end position="118"/>
    </location>
    <ligand>
        <name>thiamine diphosphate</name>
        <dbReference type="ChEBI" id="CHEBI:58937"/>
    </ligand>
</feature>
<feature type="binding site" evidence="15">
    <location>
        <position position="464"/>
    </location>
    <ligand>
        <name>substrate</name>
    </ligand>
</feature>
<dbReference type="InterPro" id="IPR005478">
    <property type="entry name" value="Transketolase_bac-like"/>
</dbReference>
<evidence type="ECO:0000256" key="12">
    <source>
        <dbReference type="ARBA" id="ARBA00049473"/>
    </source>
</evidence>
<feature type="binding site" evidence="17">
    <location>
        <position position="187"/>
    </location>
    <ligand>
        <name>Mg(2+)</name>
        <dbReference type="ChEBI" id="CHEBI:18420"/>
    </ligand>
</feature>
<dbReference type="SUPFAM" id="SSF52922">
    <property type="entry name" value="TK C-terminal domain-like"/>
    <property type="match status" value="1"/>
</dbReference>
<evidence type="ECO:0000256" key="2">
    <source>
        <dbReference type="ARBA" id="ARBA00001936"/>
    </source>
</evidence>
<evidence type="ECO:0000256" key="11">
    <source>
        <dbReference type="ARBA" id="ARBA00023052"/>
    </source>
</evidence>
<evidence type="ECO:0000256" key="6">
    <source>
        <dbReference type="ARBA" id="ARBA00013152"/>
    </source>
</evidence>
<dbReference type="FunFam" id="3.40.50.920:FF:000003">
    <property type="entry name" value="Transketolase"/>
    <property type="match status" value="1"/>
</dbReference>
<keyword evidence="7 19" id="KW-0808">Transferase</keyword>
<keyword evidence="9 19" id="KW-0106">Calcium</keyword>
<comment type="function">
    <text evidence="19">Catalyzes the transfer of a two-carbon ketol group from a ketose donor to an aldose acceptor, via a covalent intermediate with the cofactor thiamine pyrophosphate.</text>
</comment>
<feature type="binding site" evidence="15">
    <location>
        <position position="523"/>
    </location>
    <ligand>
        <name>substrate</name>
    </ligand>
</feature>
<dbReference type="SUPFAM" id="SSF52518">
    <property type="entry name" value="Thiamin diphosphate-binding fold (THDP-binding)"/>
    <property type="match status" value="2"/>
</dbReference>
<evidence type="ECO:0000256" key="10">
    <source>
        <dbReference type="ARBA" id="ARBA00022842"/>
    </source>
</evidence>
<dbReference type="Pfam" id="PF22613">
    <property type="entry name" value="Transketolase_C_1"/>
    <property type="match status" value="1"/>
</dbReference>
<dbReference type="PANTHER" id="PTHR43522">
    <property type="entry name" value="TRANSKETOLASE"/>
    <property type="match status" value="1"/>
</dbReference>
<feature type="binding site" evidence="15">
    <location>
        <position position="28"/>
    </location>
    <ligand>
        <name>substrate</name>
    </ligand>
</feature>
<dbReference type="CDD" id="cd02012">
    <property type="entry name" value="TPP_TK"/>
    <property type="match status" value="1"/>
</dbReference>
<feature type="binding site" evidence="16">
    <location>
        <position position="440"/>
    </location>
    <ligand>
        <name>thiamine diphosphate</name>
        <dbReference type="ChEBI" id="CHEBI:58937"/>
    </ligand>
</feature>
<feature type="active site" description="Proton donor" evidence="14">
    <location>
        <position position="414"/>
    </location>
</feature>
<keyword evidence="8 17" id="KW-0479">Metal-binding</keyword>
<dbReference type="GO" id="GO:0004802">
    <property type="term" value="F:transketolase activity"/>
    <property type="evidence" value="ECO:0007669"/>
    <property type="project" value="UniProtKB-UniRule"/>
</dbReference>
<evidence type="ECO:0000256" key="17">
    <source>
        <dbReference type="PIRSR" id="PIRSR605478-4"/>
    </source>
</evidence>
<dbReference type="FunFam" id="3.40.50.970:FF:000004">
    <property type="entry name" value="Transketolase"/>
    <property type="match status" value="1"/>
</dbReference>
<evidence type="ECO:0000256" key="9">
    <source>
        <dbReference type="ARBA" id="ARBA00022837"/>
    </source>
</evidence>
<dbReference type="SMART" id="SM00861">
    <property type="entry name" value="Transket_pyr"/>
    <property type="match status" value="1"/>
</dbReference>
<comment type="cofactor">
    <cofactor evidence="17">
        <name>Mg(2+)</name>
        <dbReference type="ChEBI" id="CHEBI:18420"/>
    </cofactor>
    <text evidence="17">Binds 1 Mg(2+) ion per subunit. Can also utilize other divalent metal cations, such as Ca(2+), Mn(2+) and Co(2+).</text>
</comment>
<feature type="site" description="Important for catalytic activity" evidence="18">
    <location>
        <position position="28"/>
    </location>
</feature>
<dbReference type="InterPro" id="IPR033247">
    <property type="entry name" value="Transketolase_fam"/>
</dbReference>
<comment type="catalytic activity">
    <reaction evidence="12 19">
        <text>D-sedoheptulose 7-phosphate + D-glyceraldehyde 3-phosphate = aldehydo-D-ribose 5-phosphate + D-xylulose 5-phosphate</text>
        <dbReference type="Rhea" id="RHEA:10508"/>
        <dbReference type="ChEBI" id="CHEBI:57483"/>
        <dbReference type="ChEBI" id="CHEBI:57737"/>
        <dbReference type="ChEBI" id="CHEBI:58273"/>
        <dbReference type="ChEBI" id="CHEBI:59776"/>
        <dbReference type="EC" id="2.2.1.1"/>
    </reaction>
</comment>
<dbReference type="InterPro" id="IPR005474">
    <property type="entry name" value="Transketolase_N"/>
</dbReference>
<feature type="domain" description="Transketolase-like pyrimidine-binding" evidence="20">
    <location>
        <begin position="357"/>
        <end position="528"/>
    </location>
</feature>
<feature type="binding site" evidence="16">
    <location>
        <position position="158"/>
    </location>
    <ligand>
        <name>thiamine diphosphate</name>
        <dbReference type="ChEBI" id="CHEBI:58937"/>
    </ligand>
</feature>
<evidence type="ECO:0000256" key="3">
    <source>
        <dbReference type="ARBA" id="ARBA00001941"/>
    </source>
</evidence>
<evidence type="ECO:0000256" key="19">
    <source>
        <dbReference type="RuleBase" id="RU004996"/>
    </source>
</evidence>
<dbReference type="RefSeq" id="WP_067775449.1">
    <property type="nucleotide sequence ID" value="NZ_LIGX01000022.1"/>
</dbReference>
<dbReference type="GO" id="GO:0006098">
    <property type="term" value="P:pentose-phosphate shunt"/>
    <property type="evidence" value="ECO:0007669"/>
    <property type="project" value="TreeGrafter"/>
</dbReference>
<feature type="binding site" evidence="16">
    <location>
        <position position="263"/>
    </location>
    <ligand>
        <name>thiamine diphosphate</name>
        <dbReference type="ChEBI" id="CHEBI:58937"/>
    </ligand>
</feature>
<feature type="binding site" evidence="15">
    <location>
        <position position="472"/>
    </location>
    <ligand>
        <name>substrate</name>
    </ligand>
</feature>
<feature type="binding site" evidence="17">
    <location>
        <position position="157"/>
    </location>
    <ligand>
        <name>Mg(2+)</name>
        <dbReference type="ChEBI" id="CHEBI:18420"/>
    </ligand>
</feature>
<feature type="binding site" evidence="17">
    <location>
        <position position="189"/>
    </location>
    <ligand>
        <name>Mg(2+)</name>
        <dbReference type="ChEBI" id="CHEBI:18420"/>
    </ligand>
</feature>
<dbReference type="PATRIC" id="fig|1679444.3.peg.2867"/>
<feature type="site" description="Important for catalytic activity" evidence="18">
    <location>
        <position position="263"/>
    </location>
</feature>
<feature type="binding site" evidence="15">
    <location>
        <position position="263"/>
    </location>
    <ligand>
        <name>substrate</name>
    </ligand>
</feature>
<dbReference type="Gene3D" id="3.40.50.920">
    <property type="match status" value="1"/>
</dbReference>
<evidence type="ECO:0000313" key="22">
    <source>
        <dbReference type="Proteomes" id="UP000176204"/>
    </source>
</evidence>
<dbReference type="InterPro" id="IPR005475">
    <property type="entry name" value="Transketolase-like_Pyr-bd"/>
</dbReference>
<comment type="similarity">
    <text evidence="4 19">Belongs to the transketolase family.</text>
</comment>
<comment type="cofactor">
    <cofactor evidence="19">
        <name>Mg(2+)</name>
        <dbReference type="ChEBI" id="CHEBI:18420"/>
    </cofactor>
    <cofactor evidence="19">
        <name>Ca(2+)</name>
        <dbReference type="ChEBI" id="CHEBI:29108"/>
    </cofactor>
    <cofactor evidence="19">
        <name>Mn(2+)</name>
        <dbReference type="ChEBI" id="CHEBI:29035"/>
    </cofactor>
    <cofactor evidence="19">
        <name>Co(2+)</name>
        <dbReference type="ChEBI" id="CHEBI:48828"/>
    </cofactor>
    <text evidence="19">Binds 1 Mg(2+) ion per subunit. Can also utilize other divalent metal cations, such as Ca(2+), Mn(2+) and Co(2+).</text>
</comment>
<evidence type="ECO:0000313" key="21">
    <source>
        <dbReference type="EMBL" id="SEH86614.1"/>
    </source>
</evidence>
<feature type="binding site" evidence="15">
    <location>
        <position position="476"/>
    </location>
    <ligand>
        <name>substrate</name>
    </ligand>
</feature>
<dbReference type="FunFam" id="3.40.50.970:FF:000045">
    <property type="entry name" value="Transketolase"/>
    <property type="match status" value="1"/>
</dbReference>
<dbReference type="InterPro" id="IPR029061">
    <property type="entry name" value="THDP-binding"/>
</dbReference>
<sequence>MNFDLLQKAANQARGLAIDAIHDRASGHLGLPLGCAEIGAVLYGDLLNVNPSEPRWLNRDRFILSGGHGSMFLYSWLHLAGYGLTLDDVKAFRTKGAITPGHPEYNCAPGVECTTGPLGQGIANAVGFAISAKHAAARFNTAEHTIFNQSIFCLAGDGCIQEGIAREAAAIAGVLKLDNLVLIYDSNDITLDAPLHKSQTEDVAAVFTALGWDTVTIDGHDMAAVADTIRCARLETNGRPKLIIAKTTIGKGVPEVEGTTKGHGEGGAQFWEQAHAAWGIPAGERYYVSEDVRSYFSGVKAKREAAYTEWSETYQAWCAANPDLAAELASGIVACEQGVCPKESGKAIPFFSPDFADATRSAGSIAINALAKAEPYLLTTSADLYSSNKNYISGGGDYSAETPACRNFWFGIREHAMAAICNGIAYDRIFRVSAGTFCVFVDYMRAAIRVAALSELPVTYILTHDSVAVGEDGPTHQPIETYSGLRIIPNLDVIRPADPEETAGAWIAAMERNDGPTALILTRQKVDTLNSIPAETRREGVLKGAYIARKEKGALTTIIMATGSELSLALQAAEQLGDGVRVVSMPSFFRFDKQSAEYRESILPASCKKRISIEAGITALWWKYLGSEGKAIGIDQFGFSAPGDLVLKELGMTVESILEAAK</sequence>
<dbReference type="Pfam" id="PF00456">
    <property type="entry name" value="Transketolase_N"/>
    <property type="match status" value="1"/>
</dbReference>
<evidence type="ECO:0000256" key="13">
    <source>
        <dbReference type="NCBIfam" id="TIGR00232"/>
    </source>
</evidence>
<dbReference type="InterPro" id="IPR055152">
    <property type="entry name" value="Transketolase-like_C_2"/>
</dbReference>
<evidence type="ECO:0000256" key="16">
    <source>
        <dbReference type="PIRSR" id="PIRSR605478-3"/>
    </source>
</evidence>
<evidence type="ECO:0000256" key="7">
    <source>
        <dbReference type="ARBA" id="ARBA00022679"/>
    </source>
</evidence>
<dbReference type="STRING" id="1679444.PYTT_1310"/>
<feature type="binding site" evidence="15">
    <location>
        <position position="387"/>
    </location>
    <ligand>
        <name>substrate</name>
    </ligand>
</feature>
<keyword evidence="11 16" id="KW-0786">Thiamine pyrophosphate</keyword>
<dbReference type="CDD" id="cd07033">
    <property type="entry name" value="TPP_PYR_DXS_TK_like"/>
    <property type="match status" value="1"/>
</dbReference>
<evidence type="ECO:0000259" key="20">
    <source>
        <dbReference type="SMART" id="SM00861"/>
    </source>
</evidence>
<evidence type="ECO:0000256" key="4">
    <source>
        <dbReference type="ARBA" id="ARBA00007131"/>
    </source>
</evidence>
<comment type="cofactor">
    <cofactor evidence="1">
        <name>Ca(2+)</name>
        <dbReference type="ChEBI" id="CHEBI:29108"/>
    </cofactor>
</comment>
<keyword evidence="10 17" id="KW-0460">Magnesium</keyword>
<dbReference type="Gene3D" id="3.40.50.970">
    <property type="match status" value="2"/>
</dbReference>
<evidence type="ECO:0000256" key="15">
    <source>
        <dbReference type="PIRSR" id="PIRSR605478-2"/>
    </source>
</evidence>
<evidence type="ECO:0000256" key="18">
    <source>
        <dbReference type="PIRSR" id="PIRSR605478-5"/>
    </source>
</evidence>
<accession>A0A1C7PC45</accession>
<feature type="binding site" evidence="16">
    <location>
        <position position="187"/>
    </location>
    <ligand>
        <name>thiamine diphosphate</name>
        <dbReference type="ChEBI" id="CHEBI:58937"/>
    </ligand>
</feature>
<dbReference type="InterPro" id="IPR020826">
    <property type="entry name" value="Transketolase_BS"/>
</dbReference>
<evidence type="ECO:0000256" key="14">
    <source>
        <dbReference type="PIRSR" id="PIRSR605478-1"/>
    </source>
</evidence>
<gene>
    <name evidence="21" type="ORF">PYTT_1310</name>
</gene>
<reference evidence="22" key="1">
    <citation type="submission" date="2016-09" db="EMBL/GenBank/DDBJ databases">
        <authorList>
            <person name="Koehorst J."/>
        </authorList>
    </citation>
    <scope>NUCLEOTIDE SEQUENCE [LARGE SCALE GENOMIC DNA]</scope>
</reference>
<feature type="binding site" evidence="15">
    <location>
        <position position="360"/>
    </location>
    <ligand>
        <name>substrate</name>
    </ligand>
</feature>
<dbReference type="NCBIfam" id="TIGR00232">
    <property type="entry name" value="tktlase_bact"/>
    <property type="match status" value="1"/>
</dbReference>
<comment type="cofactor">
    <cofactor evidence="16">
        <name>thiamine diphosphate</name>
        <dbReference type="ChEBI" id="CHEBI:58937"/>
    </cofactor>
    <text evidence="16">Binds 1 thiamine pyrophosphate per subunit. During the reaction, the substrate forms a covalent intermediate with the cofactor.</text>
</comment>
<dbReference type="PROSITE" id="PS00802">
    <property type="entry name" value="TRANSKETOLASE_2"/>
    <property type="match status" value="1"/>
</dbReference>
<dbReference type="EMBL" id="LT629973">
    <property type="protein sequence ID" value="SEH86614.1"/>
    <property type="molecule type" value="Genomic_DNA"/>
</dbReference>
<comment type="cofactor">
    <cofactor evidence="2">
        <name>Mn(2+)</name>
        <dbReference type="ChEBI" id="CHEBI:29035"/>
    </cofactor>
</comment>
<feature type="binding site" evidence="16">
    <location>
        <position position="68"/>
    </location>
    <ligand>
        <name>thiamine diphosphate</name>
        <dbReference type="ChEBI" id="CHEBI:58937"/>
    </ligand>
</feature>